<evidence type="ECO:0000313" key="1">
    <source>
        <dbReference type="EMBL" id="CAK64770.1"/>
    </source>
</evidence>
<dbReference type="RefSeq" id="XP_001432167.1">
    <property type="nucleotide sequence ID" value="XM_001432130.1"/>
</dbReference>
<sequence length="200" mass="23771">MKRNSVLYETYLKYWLINKMECSPCQIYFQILLIIVTSKKFIKTINTYPKVYLKLVLGQQFLHQKEQRLFSFGGVKSNDCSDVTVEKEERNSYLSLIRNKYIQLILIEIVGLKCICSIYYYQTKVLSTQSSQIMKIILICNLLAQRKRPFNNGTCHIEVYIVFEIFWCHNSTLEVGRNRLCTINIYLVRLVFSHHRFLIL</sequence>
<organism evidence="1 2">
    <name type="scientific">Paramecium tetraurelia</name>
    <dbReference type="NCBI Taxonomy" id="5888"/>
    <lineage>
        <taxon>Eukaryota</taxon>
        <taxon>Sar</taxon>
        <taxon>Alveolata</taxon>
        <taxon>Ciliophora</taxon>
        <taxon>Intramacronucleata</taxon>
        <taxon>Oligohymenophorea</taxon>
        <taxon>Peniculida</taxon>
        <taxon>Parameciidae</taxon>
        <taxon>Paramecium</taxon>
    </lineage>
</organism>
<evidence type="ECO:0000313" key="2">
    <source>
        <dbReference type="Proteomes" id="UP000000600"/>
    </source>
</evidence>
<protein>
    <recommendedName>
        <fullName evidence="3">Transmembrane protein</fullName>
    </recommendedName>
</protein>
<name>A0C1V3_PARTE</name>
<dbReference type="Proteomes" id="UP000000600">
    <property type="component" value="Unassembled WGS sequence"/>
</dbReference>
<keyword evidence="2" id="KW-1185">Reference proteome</keyword>
<proteinExistence type="predicted"/>
<gene>
    <name evidence="1" type="ORF">GSPATT00034247001</name>
</gene>
<accession>A0C1V3</accession>
<dbReference type="KEGG" id="ptm:GSPATT00034247001"/>
<evidence type="ECO:0008006" key="3">
    <source>
        <dbReference type="Google" id="ProtNLM"/>
    </source>
</evidence>
<dbReference type="AlphaFoldDB" id="A0C1V3"/>
<dbReference type="HOGENOM" id="CLU_1368556_0_0_1"/>
<dbReference type="GeneID" id="5017942"/>
<dbReference type="InParanoid" id="A0C1V3"/>
<reference evidence="1 2" key="1">
    <citation type="journal article" date="2006" name="Nature">
        <title>Global trends of whole-genome duplications revealed by the ciliate Paramecium tetraurelia.</title>
        <authorList>
            <consortium name="Genoscope"/>
            <person name="Aury J.-M."/>
            <person name="Jaillon O."/>
            <person name="Duret L."/>
            <person name="Noel B."/>
            <person name="Jubin C."/>
            <person name="Porcel B.M."/>
            <person name="Segurens B."/>
            <person name="Daubin V."/>
            <person name="Anthouard V."/>
            <person name="Aiach N."/>
            <person name="Arnaiz O."/>
            <person name="Billaut A."/>
            <person name="Beisson J."/>
            <person name="Blanc I."/>
            <person name="Bouhouche K."/>
            <person name="Camara F."/>
            <person name="Duharcourt S."/>
            <person name="Guigo R."/>
            <person name="Gogendeau D."/>
            <person name="Katinka M."/>
            <person name="Keller A.-M."/>
            <person name="Kissmehl R."/>
            <person name="Klotz C."/>
            <person name="Koll F."/>
            <person name="Le Moue A."/>
            <person name="Lepere C."/>
            <person name="Malinsky S."/>
            <person name="Nowacki M."/>
            <person name="Nowak J.K."/>
            <person name="Plattner H."/>
            <person name="Poulain J."/>
            <person name="Ruiz F."/>
            <person name="Serrano V."/>
            <person name="Zagulski M."/>
            <person name="Dessen P."/>
            <person name="Betermier M."/>
            <person name="Weissenbach J."/>
            <person name="Scarpelli C."/>
            <person name="Schachter V."/>
            <person name="Sperling L."/>
            <person name="Meyer E."/>
            <person name="Cohen J."/>
            <person name="Wincker P."/>
        </authorList>
    </citation>
    <scope>NUCLEOTIDE SEQUENCE [LARGE SCALE GENOMIC DNA]</scope>
    <source>
        <strain evidence="1 2">Stock d4-2</strain>
    </source>
</reference>
<dbReference type="EMBL" id="CT868034">
    <property type="protein sequence ID" value="CAK64770.1"/>
    <property type="molecule type" value="Genomic_DNA"/>
</dbReference>